<keyword evidence="2" id="KW-1185">Reference proteome</keyword>
<dbReference type="Proteomes" id="UP000005237">
    <property type="component" value="Unassembled WGS sequence"/>
</dbReference>
<sequence>MAPRHLETGHLETGHLETEHFETGHLETGHLETEHFENALTGGGWLKREVGRDVIWALKNSNPSAIGKLNVLNKKIKSKIKRGVRQVDSSSPLLFALTLQAILDELDPAPLEDDETGIAIN</sequence>
<evidence type="ECO:0000313" key="2">
    <source>
        <dbReference type="Proteomes" id="UP000005237"/>
    </source>
</evidence>
<protein>
    <recommendedName>
        <fullName evidence="3">Reverse transcriptase domain-containing protein</fullName>
    </recommendedName>
</protein>
<organism evidence="1 2">
    <name type="scientific">Caenorhabditis japonica</name>
    <dbReference type="NCBI Taxonomy" id="281687"/>
    <lineage>
        <taxon>Eukaryota</taxon>
        <taxon>Metazoa</taxon>
        <taxon>Ecdysozoa</taxon>
        <taxon>Nematoda</taxon>
        <taxon>Chromadorea</taxon>
        <taxon>Rhabditida</taxon>
        <taxon>Rhabditina</taxon>
        <taxon>Rhabditomorpha</taxon>
        <taxon>Rhabditoidea</taxon>
        <taxon>Rhabditidae</taxon>
        <taxon>Peloderinae</taxon>
        <taxon>Caenorhabditis</taxon>
    </lineage>
</organism>
<reference evidence="2" key="1">
    <citation type="submission" date="2010-08" db="EMBL/GenBank/DDBJ databases">
        <authorList>
            <consortium name="Caenorhabditis japonica Sequencing Consortium"/>
            <person name="Wilson R.K."/>
        </authorList>
    </citation>
    <scope>NUCLEOTIDE SEQUENCE [LARGE SCALE GENOMIC DNA]</scope>
    <source>
        <strain evidence="2">DF5081</strain>
    </source>
</reference>
<reference evidence="1" key="2">
    <citation type="submission" date="2022-06" db="UniProtKB">
        <authorList>
            <consortium name="EnsemblMetazoa"/>
        </authorList>
    </citation>
    <scope>IDENTIFICATION</scope>
    <source>
        <strain evidence="1">DF5081</strain>
    </source>
</reference>
<dbReference type="AlphaFoldDB" id="A0A8R1HUR0"/>
<accession>A0A8R1HUR0</accession>
<evidence type="ECO:0000313" key="1">
    <source>
        <dbReference type="EnsemblMetazoa" id="CJA07066.1"/>
    </source>
</evidence>
<proteinExistence type="predicted"/>
<evidence type="ECO:0008006" key="3">
    <source>
        <dbReference type="Google" id="ProtNLM"/>
    </source>
</evidence>
<name>A0A8R1HUR0_CAEJA</name>
<dbReference type="EnsemblMetazoa" id="CJA07066.1">
    <property type="protein sequence ID" value="CJA07066.1"/>
    <property type="gene ID" value="WBGene00126270"/>
</dbReference>